<dbReference type="PANTHER" id="PTHR30146:SF95">
    <property type="entry name" value="RIBOSE OPERON REPRESSOR"/>
    <property type="match status" value="1"/>
</dbReference>
<keyword evidence="1" id="KW-0678">Repressor</keyword>
<evidence type="ECO:0000256" key="5">
    <source>
        <dbReference type="SAM" id="MobiDB-lite"/>
    </source>
</evidence>
<dbReference type="SUPFAM" id="SSF47413">
    <property type="entry name" value="lambda repressor-like DNA-binding domains"/>
    <property type="match status" value="1"/>
</dbReference>
<feature type="domain" description="HTH lacI-type" evidence="6">
    <location>
        <begin position="11"/>
        <end position="65"/>
    </location>
</feature>
<dbReference type="Proteomes" id="UP000705379">
    <property type="component" value="Unassembled WGS sequence"/>
</dbReference>
<feature type="compositionally biased region" description="Basic and acidic residues" evidence="5">
    <location>
        <begin position="1"/>
        <end position="18"/>
    </location>
</feature>
<protein>
    <submittedName>
        <fullName evidence="7">LacI family DNA-binding transcriptional regulator</fullName>
    </submittedName>
</protein>
<dbReference type="CDD" id="cd01392">
    <property type="entry name" value="HTH_LacI"/>
    <property type="match status" value="1"/>
</dbReference>
<evidence type="ECO:0000259" key="6">
    <source>
        <dbReference type="PROSITE" id="PS50932"/>
    </source>
</evidence>
<proteinExistence type="predicted"/>
<dbReference type="CDD" id="cd06278">
    <property type="entry name" value="PBP1_LacI-like"/>
    <property type="match status" value="1"/>
</dbReference>
<dbReference type="RefSeq" id="WP_213216198.1">
    <property type="nucleotide sequence ID" value="NZ_QTKU01000002.1"/>
</dbReference>
<dbReference type="SMART" id="SM00354">
    <property type="entry name" value="HTH_LACI"/>
    <property type="match status" value="1"/>
</dbReference>
<gene>
    <name evidence="7" type="ORF">DYI23_10825</name>
</gene>
<dbReference type="EMBL" id="QTKU01000002">
    <property type="protein sequence ID" value="MBS8260713.1"/>
    <property type="molecule type" value="Genomic_DNA"/>
</dbReference>
<reference evidence="7" key="1">
    <citation type="submission" date="2018-08" db="EMBL/GenBank/DDBJ databases">
        <authorList>
            <person name="Jin W."/>
            <person name="Wang H."/>
            <person name="Yang Y."/>
            <person name="Li M."/>
            <person name="Liu J."/>
        </authorList>
    </citation>
    <scope>NUCLEOTIDE SEQUENCE</scope>
    <source>
        <strain evidence="7">AESS21</strain>
    </source>
</reference>
<organism evidence="7 8">
    <name type="scientific">Roseibium polysiphoniae</name>
    <dbReference type="NCBI Taxonomy" id="2571221"/>
    <lineage>
        <taxon>Bacteria</taxon>
        <taxon>Pseudomonadati</taxon>
        <taxon>Pseudomonadota</taxon>
        <taxon>Alphaproteobacteria</taxon>
        <taxon>Hyphomicrobiales</taxon>
        <taxon>Stappiaceae</taxon>
        <taxon>Roseibium</taxon>
    </lineage>
</organism>
<dbReference type="Pfam" id="PF00356">
    <property type="entry name" value="LacI"/>
    <property type="match status" value="1"/>
</dbReference>
<dbReference type="SUPFAM" id="SSF53822">
    <property type="entry name" value="Periplasmic binding protein-like I"/>
    <property type="match status" value="1"/>
</dbReference>
<keyword evidence="2" id="KW-0805">Transcription regulation</keyword>
<evidence type="ECO:0000313" key="8">
    <source>
        <dbReference type="Proteomes" id="UP000705379"/>
    </source>
</evidence>
<keyword evidence="3 7" id="KW-0238">DNA-binding</keyword>
<dbReference type="AlphaFoldDB" id="A0A944CD15"/>
<name>A0A944CD15_9HYPH</name>
<keyword evidence="4" id="KW-0804">Transcription</keyword>
<dbReference type="InterPro" id="IPR010982">
    <property type="entry name" value="Lambda_DNA-bd_dom_sf"/>
</dbReference>
<evidence type="ECO:0000256" key="2">
    <source>
        <dbReference type="ARBA" id="ARBA00023015"/>
    </source>
</evidence>
<feature type="region of interest" description="Disordered" evidence="5">
    <location>
        <begin position="1"/>
        <end position="22"/>
    </location>
</feature>
<dbReference type="GO" id="GO:0003700">
    <property type="term" value="F:DNA-binding transcription factor activity"/>
    <property type="evidence" value="ECO:0007669"/>
    <property type="project" value="TreeGrafter"/>
</dbReference>
<dbReference type="InterPro" id="IPR028082">
    <property type="entry name" value="Peripla_BP_I"/>
</dbReference>
<dbReference type="Gene3D" id="1.10.260.40">
    <property type="entry name" value="lambda repressor-like DNA-binding domains"/>
    <property type="match status" value="1"/>
</dbReference>
<reference evidence="7" key="2">
    <citation type="journal article" date="2021" name="Microorganisms">
        <title>Bacterial Dimethylsulfoniopropionate Biosynthesis in the East China Sea.</title>
        <authorList>
            <person name="Liu J."/>
            <person name="Zhang Y."/>
            <person name="Liu J."/>
            <person name="Zhong H."/>
            <person name="Williams B.T."/>
            <person name="Zheng Y."/>
            <person name="Curson A.R.J."/>
            <person name="Sun C."/>
            <person name="Sun H."/>
            <person name="Song D."/>
            <person name="Wagner Mackenzie B."/>
            <person name="Bermejo Martinez A."/>
            <person name="Todd J.D."/>
            <person name="Zhang X.H."/>
        </authorList>
    </citation>
    <scope>NUCLEOTIDE SEQUENCE</scope>
    <source>
        <strain evidence="7">AESS21</strain>
    </source>
</reference>
<evidence type="ECO:0000313" key="7">
    <source>
        <dbReference type="EMBL" id="MBS8260713.1"/>
    </source>
</evidence>
<dbReference type="PROSITE" id="PS50932">
    <property type="entry name" value="HTH_LACI_2"/>
    <property type="match status" value="1"/>
</dbReference>
<dbReference type="InterPro" id="IPR046335">
    <property type="entry name" value="LacI/GalR-like_sensor"/>
</dbReference>
<dbReference type="InterPro" id="IPR000843">
    <property type="entry name" value="HTH_LacI"/>
</dbReference>
<dbReference type="Pfam" id="PF13377">
    <property type="entry name" value="Peripla_BP_3"/>
    <property type="match status" value="1"/>
</dbReference>
<evidence type="ECO:0000256" key="1">
    <source>
        <dbReference type="ARBA" id="ARBA00022491"/>
    </source>
</evidence>
<evidence type="ECO:0000256" key="3">
    <source>
        <dbReference type="ARBA" id="ARBA00023125"/>
    </source>
</evidence>
<sequence>MMDADTPRKKVNSHDVAERAGVSRSAVSRTFTDGASVSEETRSKVMKAAMELGYRVNALARSLHTQRSDLVGLVAADMDNPFRAEQIDCLSKLLRERGFKPILLRGEATANVSEMIGALLQYSVAGVIVTSDTPPEQICVECQRHGVPLVTINKQDPGAPVDRVQCDFEHGGRMAFDHLHSIGCRQLALVLPQKPSYTIAGRAGTFEDRCREQEIPLQRIACGLQDYESGLAAANLVAAKSNEIDGIFCVADYMALGLLDGLRHEHGINVSGDMRLIGFDDIPQAGWKAYSLTTIRQSREELARNAIDLLIKRIETPELPPQKHICSLDLCLRST</sequence>
<dbReference type="GO" id="GO:0000976">
    <property type="term" value="F:transcription cis-regulatory region binding"/>
    <property type="evidence" value="ECO:0007669"/>
    <property type="project" value="TreeGrafter"/>
</dbReference>
<comment type="caution">
    <text evidence="7">The sequence shown here is derived from an EMBL/GenBank/DDBJ whole genome shotgun (WGS) entry which is preliminary data.</text>
</comment>
<accession>A0A944CD15</accession>
<dbReference type="Gene3D" id="3.40.50.2300">
    <property type="match status" value="2"/>
</dbReference>
<dbReference type="PANTHER" id="PTHR30146">
    <property type="entry name" value="LACI-RELATED TRANSCRIPTIONAL REPRESSOR"/>
    <property type="match status" value="1"/>
</dbReference>
<evidence type="ECO:0000256" key="4">
    <source>
        <dbReference type="ARBA" id="ARBA00023163"/>
    </source>
</evidence>